<evidence type="ECO:0000313" key="1">
    <source>
        <dbReference type="EMBL" id="KAJ7364885.1"/>
    </source>
</evidence>
<comment type="caution">
    <text evidence="1">The sequence shown here is derived from an EMBL/GenBank/DDBJ whole genome shotgun (WGS) entry which is preliminary data.</text>
</comment>
<proteinExistence type="predicted"/>
<organism evidence="1 2">
    <name type="scientific">Mycena albidolilacea</name>
    <dbReference type="NCBI Taxonomy" id="1033008"/>
    <lineage>
        <taxon>Eukaryota</taxon>
        <taxon>Fungi</taxon>
        <taxon>Dikarya</taxon>
        <taxon>Basidiomycota</taxon>
        <taxon>Agaricomycotina</taxon>
        <taxon>Agaricomycetes</taxon>
        <taxon>Agaricomycetidae</taxon>
        <taxon>Agaricales</taxon>
        <taxon>Marasmiineae</taxon>
        <taxon>Mycenaceae</taxon>
        <taxon>Mycena</taxon>
    </lineage>
</organism>
<name>A0AAD7F4H4_9AGAR</name>
<protein>
    <submittedName>
        <fullName evidence="1">Uncharacterized protein</fullName>
    </submittedName>
</protein>
<reference evidence="1" key="1">
    <citation type="submission" date="2023-03" db="EMBL/GenBank/DDBJ databases">
        <title>Massive genome expansion in bonnet fungi (Mycena s.s.) driven by repeated elements and novel gene families across ecological guilds.</title>
        <authorList>
            <consortium name="Lawrence Berkeley National Laboratory"/>
            <person name="Harder C.B."/>
            <person name="Miyauchi S."/>
            <person name="Viragh M."/>
            <person name="Kuo A."/>
            <person name="Thoen E."/>
            <person name="Andreopoulos B."/>
            <person name="Lu D."/>
            <person name="Skrede I."/>
            <person name="Drula E."/>
            <person name="Henrissat B."/>
            <person name="Morin E."/>
            <person name="Kohler A."/>
            <person name="Barry K."/>
            <person name="LaButti K."/>
            <person name="Morin E."/>
            <person name="Salamov A."/>
            <person name="Lipzen A."/>
            <person name="Mereny Z."/>
            <person name="Hegedus B."/>
            <person name="Baldrian P."/>
            <person name="Stursova M."/>
            <person name="Weitz H."/>
            <person name="Taylor A."/>
            <person name="Grigoriev I.V."/>
            <person name="Nagy L.G."/>
            <person name="Martin F."/>
            <person name="Kauserud H."/>
        </authorList>
    </citation>
    <scope>NUCLEOTIDE SEQUENCE</scope>
    <source>
        <strain evidence="1">CBHHK002</strain>
    </source>
</reference>
<keyword evidence="2" id="KW-1185">Reference proteome</keyword>
<evidence type="ECO:0000313" key="2">
    <source>
        <dbReference type="Proteomes" id="UP001218218"/>
    </source>
</evidence>
<dbReference type="EMBL" id="JARIHO010000003">
    <property type="protein sequence ID" value="KAJ7364885.1"/>
    <property type="molecule type" value="Genomic_DNA"/>
</dbReference>
<accession>A0AAD7F4H4</accession>
<dbReference type="AlphaFoldDB" id="A0AAD7F4H4"/>
<gene>
    <name evidence="1" type="ORF">DFH08DRAFT_279086</name>
</gene>
<dbReference type="Proteomes" id="UP001218218">
    <property type="component" value="Unassembled WGS sequence"/>
</dbReference>
<sequence length="127" mass="14588">MREELEERLKAEYPTLFELGCSCDIDDGWEALLRRLCEDIHHEKTVKFTQIKVKFGGLRAYTTACSKEIDERLQEAEIESFWTCEKCGEDGQLASTTSGWLFTACQDCLDLRKANGTRCDWVPHDSS</sequence>